<proteinExistence type="predicted"/>
<dbReference type="Proteomes" id="UP000241362">
    <property type="component" value="Unassembled WGS sequence"/>
</dbReference>
<dbReference type="RefSeq" id="WP_107671966.1">
    <property type="nucleotide sequence ID" value="NZ_PZKE01000002.1"/>
</dbReference>
<sequence>MARDPVPFASTRQMLELAARALGRIDRDGVRASTSLSTDEIEAMAGALIHLGLMPIAPGATAPETLINKKEA</sequence>
<evidence type="ECO:0000313" key="1">
    <source>
        <dbReference type="EMBL" id="PTE15957.1"/>
    </source>
</evidence>
<name>A0A2T4JDR2_FUSBL</name>
<reference evidence="1 2" key="1">
    <citation type="submission" date="2018-03" db="EMBL/GenBank/DDBJ databases">
        <title>Rhodobacter blasticus.</title>
        <authorList>
            <person name="Meyer T.E."/>
            <person name="Miller S."/>
            <person name="Lodha T."/>
            <person name="Gandham S."/>
            <person name="Chintalapati S."/>
            <person name="Chintalapati V.R."/>
        </authorList>
    </citation>
    <scope>NUCLEOTIDE SEQUENCE [LARGE SCALE GENOMIC DNA]</scope>
    <source>
        <strain evidence="1 2">DSM 2131</strain>
    </source>
</reference>
<accession>A0A2T4JDR2</accession>
<dbReference type="EMBL" id="PZKE01000002">
    <property type="protein sequence ID" value="PTE15957.1"/>
    <property type="molecule type" value="Genomic_DNA"/>
</dbReference>
<protein>
    <submittedName>
        <fullName evidence="1">Uncharacterized protein</fullName>
    </submittedName>
</protein>
<keyword evidence="2" id="KW-1185">Reference proteome</keyword>
<organism evidence="1 2">
    <name type="scientific">Fuscovulum blasticum DSM 2131</name>
    <dbReference type="NCBI Taxonomy" id="1188250"/>
    <lineage>
        <taxon>Bacteria</taxon>
        <taxon>Pseudomonadati</taxon>
        <taxon>Pseudomonadota</taxon>
        <taxon>Alphaproteobacteria</taxon>
        <taxon>Rhodobacterales</taxon>
        <taxon>Paracoccaceae</taxon>
        <taxon>Pseudogemmobacter</taxon>
    </lineage>
</organism>
<evidence type="ECO:0000313" key="2">
    <source>
        <dbReference type="Proteomes" id="UP000241362"/>
    </source>
</evidence>
<dbReference type="AlphaFoldDB" id="A0A2T4JDR2"/>
<gene>
    <name evidence="1" type="ORF">C5F44_02650</name>
</gene>
<comment type="caution">
    <text evidence="1">The sequence shown here is derived from an EMBL/GenBank/DDBJ whole genome shotgun (WGS) entry which is preliminary data.</text>
</comment>